<accession>A0A8R7TU80</accession>
<sequence length="65" mass="7020">MNHSHEMEGGTPSTMAAGAAQKTSSYLFLSPMEHAHARAHTHTRRMGRRINGGTVIHVDLALVPS</sequence>
<dbReference type="Gramene" id="TuG1812G0300001928.01.T01">
    <property type="protein sequence ID" value="TuG1812G0300001928.01.T01"/>
    <property type="gene ID" value="TuG1812G0300001928.01"/>
</dbReference>
<reference evidence="2" key="2">
    <citation type="submission" date="2018-03" db="EMBL/GenBank/DDBJ databases">
        <title>The Triticum urartu genome reveals the dynamic nature of wheat genome evolution.</title>
        <authorList>
            <person name="Ling H."/>
            <person name="Ma B."/>
            <person name="Shi X."/>
            <person name="Liu H."/>
            <person name="Dong L."/>
            <person name="Sun H."/>
            <person name="Cao Y."/>
            <person name="Gao Q."/>
            <person name="Zheng S."/>
            <person name="Li Y."/>
            <person name="Yu Y."/>
            <person name="Du H."/>
            <person name="Qi M."/>
            <person name="Li Y."/>
            <person name="Yu H."/>
            <person name="Cui Y."/>
            <person name="Wang N."/>
            <person name="Chen C."/>
            <person name="Wu H."/>
            <person name="Zhao Y."/>
            <person name="Zhang J."/>
            <person name="Li Y."/>
            <person name="Zhou W."/>
            <person name="Zhang B."/>
            <person name="Hu W."/>
            <person name="Eijk M."/>
            <person name="Tang J."/>
            <person name="Witsenboer H."/>
            <person name="Zhao S."/>
            <person name="Li Z."/>
            <person name="Zhang A."/>
            <person name="Wang D."/>
            <person name="Liang C."/>
        </authorList>
    </citation>
    <scope>NUCLEOTIDE SEQUENCE [LARGE SCALE GENOMIC DNA]</scope>
    <source>
        <strain evidence="2">cv. G1812</strain>
    </source>
</reference>
<evidence type="ECO:0000256" key="1">
    <source>
        <dbReference type="SAM" id="MobiDB-lite"/>
    </source>
</evidence>
<dbReference type="EnsemblPlants" id="TuG1812G0300001928.01.T01">
    <property type="protein sequence ID" value="TuG1812G0300001928.01.T01"/>
    <property type="gene ID" value="TuG1812G0300001928.01"/>
</dbReference>
<protein>
    <submittedName>
        <fullName evidence="2">Uncharacterized protein</fullName>
    </submittedName>
</protein>
<reference evidence="3" key="1">
    <citation type="journal article" date="2013" name="Nature">
        <title>Draft genome of the wheat A-genome progenitor Triticum urartu.</title>
        <authorList>
            <person name="Ling H.Q."/>
            <person name="Zhao S."/>
            <person name="Liu D."/>
            <person name="Wang J."/>
            <person name="Sun H."/>
            <person name="Zhang C."/>
            <person name="Fan H."/>
            <person name="Li D."/>
            <person name="Dong L."/>
            <person name="Tao Y."/>
            <person name="Gao C."/>
            <person name="Wu H."/>
            <person name="Li Y."/>
            <person name="Cui Y."/>
            <person name="Guo X."/>
            <person name="Zheng S."/>
            <person name="Wang B."/>
            <person name="Yu K."/>
            <person name="Liang Q."/>
            <person name="Yang W."/>
            <person name="Lou X."/>
            <person name="Chen J."/>
            <person name="Feng M."/>
            <person name="Jian J."/>
            <person name="Zhang X."/>
            <person name="Luo G."/>
            <person name="Jiang Y."/>
            <person name="Liu J."/>
            <person name="Wang Z."/>
            <person name="Sha Y."/>
            <person name="Zhang B."/>
            <person name="Wu H."/>
            <person name="Tang D."/>
            <person name="Shen Q."/>
            <person name="Xue P."/>
            <person name="Zou S."/>
            <person name="Wang X."/>
            <person name="Liu X."/>
            <person name="Wang F."/>
            <person name="Yang Y."/>
            <person name="An X."/>
            <person name="Dong Z."/>
            <person name="Zhang K."/>
            <person name="Zhang X."/>
            <person name="Luo M.C."/>
            <person name="Dvorak J."/>
            <person name="Tong Y."/>
            <person name="Wang J."/>
            <person name="Yang H."/>
            <person name="Li Z."/>
            <person name="Wang D."/>
            <person name="Zhang A."/>
            <person name="Wang J."/>
        </authorList>
    </citation>
    <scope>NUCLEOTIDE SEQUENCE</scope>
    <source>
        <strain evidence="3">cv. G1812</strain>
    </source>
</reference>
<organism evidence="2 3">
    <name type="scientific">Triticum urartu</name>
    <name type="common">Red wild einkorn</name>
    <name type="synonym">Crithodium urartu</name>
    <dbReference type="NCBI Taxonomy" id="4572"/>
    <lineage>
        <taxon>Eukaryota</taxon>
        <taxon>Viridiplantae</taxon>
        <taxon>Streptophyta</taxon>
        <taxon>Embryophyta</taxon>
        <taxon>Tracheophyta</taxon>
        <taxon>Spermatophyta</taxon>
        <taxon>Magnoliopsida</taxon>
        <taxon>Liliopsida</taxon>
        <taxon>Poales</taxon>
        <taxon>Poaceae</taxon>
        <taxon>BOP clade</taxon>
        <taxon>Pooideae</taxon>
        <taxon>Triticodae</taxon>
        <taxon>Triticeae</taxon>
        <taxon>Triticinae</taxon>
        <taxon>Triticum</taxon>
    </lineage>
</organism>
<evidence type="ECO:0000313" key="2">
    <source>
        <dbReference type="EnsemblPlants" id="TuG1812G0300001928.01.T01"/>
    </source>
</evidence>
<proteinExistence type="predicted"/>
<feature type="region of interest" description="Disordered" evidence="1">
    <location>
        <begin position="1"/>
        <end position="22"/>
    </location>
</feature>
<evidence type="ECO:0000313" key="3">
    <source>
        <dbReference type="Proteomes" id="UP000015106"/>
    </source>
</evidence>
<dbReference type="AlphaFoldDB" id="A0A8R7TU80"/>
<name>A0A8R7TU80_TRIUA</name>
<dbReference type="Proteomes" id="UP000015106">
    <property type="component" value="Chromosome 3"/>
</dbReference>
<reference evidence="2" key="3">
    <citation type="submission" date="2022-06" db="UniProtKB">
        <authorList>
            <consortium name="EnsemblPlants"/>
        </authorList>
    </citation>
    <scope>IDENTIFICATION</scope>
</reference>
<keyword evidence="3" id="KW-1185">Reference proteome</keyword>